<protein>
    <recommendedName>
        <fullName evidence="2">CRAL-TRIO domain-containing protein</fullName>
    </recommendedName>
</protein>
<organism evidence="3 4">
    <name type="scientific">Seminavis robusta</name>
    <dbReference type="NCBI Taxonomy" id="568900"/>
    <lineage>
        <taxon>Eukaryota</taxon>
        <taxon>Sar</taxon>
        <taxon>Stramenopiles</taxon>
        <taxon>Ochrophyta</taxon>
        <taxon>Bacillariophyta</taxon>
        <taxon>Bacillariophyceae</taxon>
        <taxon>Bacillariophycidae</taxon>
        <taxon>Naviculales</taxon>
        <taxon>Naviculaceae</taxon>
        <taxon>Seminavis</taxon>
    </lineage>
</organism>
<proteinExistence type="predicted"/>
<dbReference type="InterPro" id="IPR001251">
    <property type="entry name" value="CRAL-TRIO_dom"/>
</dbReference>
<evidence type="ECO:0000313" key="3">
    <source>
        <dbReference type="EMBL" id="CAB9505137.1"/>
    </source>
</evidence>
<name>A0A9N8H9W3_9STRA</name>
<dbReference type="SUPFAM" id="SSF52087">
    <property type="entry name" value="CRAL/TRIO domain"/>
    <property type="match status" value="1"/>
</dbReference>
<keyword evidence="4" id="KW-1185">Reference proteome</keyword>
<evidence type="ECO:0000313" key="4">
    <source>
        <dbReference type="Proteomes" id="UP001153069"/>
    </source>
</evidence>
<feature type="region of interest" description="Disordered" evidence="1">
    <location>
        <begin position="1"/>
        <end position="106"/>
    </location>
</feature>
<evidence type="ECO:0000259" key="2">
    <source>
        <dbReference type="Pfam" id="PF00650"/>
    </source>
</evidence>
<dbReference type="Gene3D" id="3.40.525.10">
    <property type="entry name" value="CRAL-TRIO lipid binding domain"/>
    <property type="match status" value="1"/>
</dbReference>
<dbReference type="InterPro" id="IPR036865">
    <property type="entry name" value="CRAL-TRIO_dom_sf"/>
</dbReference>
<dbReference type="AlphaFoldDB" id="A0A9N8H9W3"/>
<accession>A0A9N8H9W3</accession>
<reference evidence="3" key="1">
    <citation type="submission" date="2020-06" db="EMBL/GenBank/DDBJ databases">
        <authorList>
            <consortium name="Plant Systems Biology data submission"/>
        </authorList>
    </citation>
    <scope>NUCLEOTIDE SEQUENCE</scope>
    <source>
        <strain evidence="3">D6</strain>
    </source>
</reference>
<sequence length="364" mass="41123">MNIGAEAPIDQVAVRANEDVEGENPPNEEVRPRNEDAPAPAPEEEDGSEENQRPENENAAPEEDDGNEENHQPQNEDAAPAAEDDDANEENQQQRPVPPPVDRSMDLTNQERQWARTIKAAIESCPDLDKLSDFEYCQLAIIDQGNVGAAVDRAVSLQGFRQEYDIPNTLEDALVALRNHVLLMPQFILDFPYNHSSGGYTLIEDMRRCDLQILGTEKGWKMHAAGLYYMLHAMGPDFHSIRTGITYVFECDRFSLASNLDFKITKNVCTDVFCVYPFTTHKLNFFHTGLFANMLISSCRTVLPKSIASKFHVGCVFPDGRLSQFYNTPDPQTAMERTIRNMQKSVRRRYAMQAAFQVDCTNHM</sequence>
<dbReference type="Pfam" id="PF00650">
    <property type="entry name" value="CRAL_TRIO"/>
    <property type="match status" value="1"/>
</dbReference>
<evidence type="ECO:0000256" key="1">
    <source>
        <dbReference type="SAM" id="MobiDB-lite"/>
    </source>
</evidence>
<dbReference type="EMBL" id="CAICTM010000219">
    <property type="protein sequence ID" value="CAB9505137.1"/>
    <property type="molecule type" value="Genomic_DNA"/>
</dbReference>
<feature type="compositionally biased region" description="Low complexity" evidence="1">
    <location>
        <begin position="72"/>
        <end position="81"/>
    </location>
</feature>
<comment type="caution">
    <text evidence="3">The sequence shown here is derived from an EMBL/GenBank/DDBJ whole genome shotgun (WGS) entry which is preliminary data.</text>
</comment>
<gene>
    <name evidence="3" type="ORF">SEMRO_220_G090620.1</name>
</gene>
<feature type="domain" description="CRAL-TRIO" evidence="2">
    <location>
        <begin position="240"/>
        <end position="313"/>
    </location>
</feature>
<dbReference type="Proteomes" id="UP001153069">
    <property type="component" value="Unassembled WGS sequence"/>
</dbReference>